<keyword evidence="3" id="KW-1185">Reference proteome</keyword>
<sequence length="66" mass="7347">MLFNNFFFVAMASLVVAGPFTTLLERGSMMQLLFELKRMFLEHTSHSEVPTLPGQGVGLLAWEAGE</sequence>
<comment type="caution">
    <text evidence="2">The sequence shown here is derived from an EMBL/GenBank/DDBJ whole genome shotgun (WGS) entry which is preliminary data.</text>
</comment>
<evidence type="ECO:0000256" key="1">
    <source>
        <dbReference type="SAM" id="Phobius"/>
    </source>
</evidence>
<proteinExistence type="predicted"/>
<evidence type="ECO:0000313" key="2">
    <source>
        <dbReference type="EMBL" id="KXS95150.1"/>
    </source>
</evidence>
<dbReference type="EMBL" id="LFZN01000231">
    <property type="protein sequence ID" value="KXS95150.1"/>
    <property type="molecule type" value="Genomic_DNA"/>
</dbReference>
<dbReference type="AlphaFoldDB" id="A0A139GY86"/>
<reference evidence="2 3" key="1">
    <citation type="submission" date="2015-07" db="EMBL/GenBank/DDBJ databases">
        <title>Comparative genomics of the Sigatoka disease complex on banana suggests a link between parallel evolutionary changes in Pseudocercospora fijiensis and Pseudocercospora eumusae and increased virulence on the banana host.</title>
        <authorList>
            <person name="Chang T.-C."/>
            <person name="Salvucci A."/>
            <person name="Crous P.W."/>
            <person name="Stergiopoulos I."/>
        </authorList>
    </citation>
    <scope>NUCLEOTIDE SEQUENCE [LARGE SCALE GENOMIC DNA]</scope>
    <source>
        <strain evidence="2 3">CBS 114824</strain>
    </source>
</reference>
<keyword evidence="1" id="KW-1133">Transmembrane helix</keyword>
<feature type="transmembrane region" description="Helical" evidence="1">
    <location>
        <begin position="6"/>
        <end position="24"/>
    </location>
</feature>
<accession>A0A139GY86</accession>
<protein>
    <submittedName>
        <fullName evidence="2">Uncharacterized protein</fullName>
    </submittedName>
</protein>
<keyword evidence="1" id="KW-0812">Transmembrane</keyword>
<keyword evidence="1" id="KW-0472">Membrane</keyword>
<dbReference type="Proteomes" id="UP000070133">
    <property type="component" value="Unassembled WGS sequence"/>
</dbReference>
<gene>
    <name evidence="2" type="ORF">AC578_5118</name>
</gene>
<evidence type="ECO:0000313" key="3">
    <source>
        <dbReference type="Proteomes" id="UP000070133"/>
    </source>
</evidence>
<organism evidence="2 3">
    <name type="scientific">Pseudocercospora eumusae</name>
    <dbReference type="NCBI Taxonomy" id="321146"/>
    <lineage>
        <taxon>Eukaryota</taxon>
        <taxon>Fungi</taxon>
        <taxon>Dikarya</taxon>
        <taxon>Ascomycota</taxon>
        <taxon>Pezizomycotina</taxon>
        <taxon>Dothideomycetes</taxon>
        <taxon>Dothideomycetidae</taxon>
        <taxon>Mycosphaerellales</taxon>
        <taxon>Mycosphaerellaceae</taxon>
        <taxon>Pseudocercospora</taxon>
    </lineage>
</organism>
<name>A0A139GY86_9PEZI</name>